<dbReference type="PANTHER" id="PTHR11851:SF49">
    <property type="entry name" value="MITOCHONDRIAL-PROCESSING PEPTIDASE SUBUNIT ALPHA"/>
    <property type="match status" value="1"/>
</dbReference>
<accession>A0A8G2EWD9</accession>
<keyword evidence="3" id="KW-0378">Hydrolase</keyword>
<gene>
    <name evidence="8" type="ORF">SAMN05660686_02257</name>
</gene>
<evidence type="ECO:0000259" key="7">
    <source>
        <dbReference type="Pfam" id="PF05193"/>
    </source>
</evidence>
<dbReference type="InterPro" id="IPR011249">
    <property type="entry name" value="Metalloenz_LuxS/M16"/>
</dbReference>
<evidence type="ECO:0000256" key="2">
    <source>
        <dbReference type="ARBA" id="ARBA00007261"/>
    </source>
</evidence>
<evidence type="ECO:0000256" key="4">
    <source>
        <dbReference type="RuleBase" id="RU004447"/>
    </source>
</evidence>
<dbReference type="PANTHER" id="PTHR11851">
    <property type="entry name" value="METALLOPROTEASE"/>
    <property type="match status" value="1"/>
</dbReference>
<dbReference type="EMBL" id="FNBW01000006">
    <property type="protein sequence ID" value="SDF76429.1"/>
    <property type="molecule type" value="Genomic_DNA"/>
</dbReference>
<organism evidence="8 9">
    <name type="scientific">Thalassobaculum litoreum DSM 18839</name>
    <dbReference type="NCBI Taxonomy" id="1123362"/>
    <lineage>
        <taxon>Bacteria</taxon>
        <taxon>Pseudomonadati</taxon>
        <taxon>Pseudomonadota</taxon>
        <taxon>Alphaproteobacteria</taxon>
        <taxon>Rhodospirillales</taxon>
        <taxon>Thalassobaculaceae</taxon>
        <taxon>Thalassobaculum</taxon>
    </lineage>
</organism>
<proteinExistence type="inferred from homology"/>
<dbReference type="InterPro" id="IPR050361">
    <property type="entry name" value="MPP/UQCRC_Complex"/>
</dbReference>
<feature type="domain" description="Peptidase M16 N-terminal" evidence="6">
    <location>
        <begin position="42"/>
        <end position="187"/>
    </location>
</feature>
<evidence type="ECO:0000256" key="5">
    <source>
        <dbReference type="SAM" id="SignalP"/>
    </source>
</evidence>
<keyword evidence="5" id="KW-0732">Signal</keyword>
<name>A0A8G2EWD9_9PROT</name>
<protein>
    <submittedName>
        <fullName evidence="8">Zinc protease</fullName>
    </submittedName>
</protein>
<comment type="similarity">
    <text evidence="2 4">Belongs to the peptidase M16 family.</text>
</comment>
<evidence type="ECO:0000259" key="6">
    <source>
        <dbReference type="Pfam" id="PF00675"/>
    </source>
</evidence>
<dbReference type="InterPro" id="IPR001431">
    <property type="entry name" value="Pept_M16_Zn_BS"/>
</dbReference>
<keyword evidence="9" id="KW-1185">Reference proteome</keyword>
<dbReference type="InterPro" id="IPR007863">
    <property type="entry name" value="Peptidase_M16_C"/>
</dbReference>
<dbReference type="RefSeq" id="WP_093150318.1">
    <property type="nucleotide sequence ID" value="NZ_FNBW01000006.1"/>
</dbReference>
<evidence type="ECO:0000256" key="3">
    <source>
        <dbReference type="ARBA" id="ARBA00023049"/>
    </source>
</evidence>
<evidence type="ECO:0000313" key="9">
    <source>
        <dbReference type="Proteomes" id="UP000198615"/>
    </source>
</evidence>
<evidence type="ECO:0000256" key="1">
    <source>
        <dbReference type="ARBA" id="ARBA00001947"/>
    </source>
</evidence>
<comment type="cofactor">
    <cofactor evidence="1">
        <name>Zn(2+)</name>
        <dbReference type="ChEBI" id="CHEBI:29105"/>
    </cofactor>
</comment>
<dbReference type="Pfam" id="PF00675">
    <property type="entry name" value="Peptidase_M16"/>
    <property type="match status" value="1"/>
</dbReference>
<feature type="domain" description="Peptidase M16 C-terminal" evidence="7">
    <location>
        <begin position="196"/>
        <end position="379"/>
    </location>
</feature>
<dbReference type="GO" id="GO:0046872">
    <property type="term" value="F:metal ion binding"/>
    <property type="evidence" value="ECO:0007669"/>
    <property type="project" value="InterPro"/>
</dbReference>
<comment type="caution">
    <text evidence="8">The sequence shown here is derived from an EMBL/GenBank/DDBJ whole genome shotgun (WGS) entry which is preliminary data.</text>
</comment>
<feature type="signal peptide" evidence="5">
    <location>
        <begin position="1"/>
        <end position="26"/>
    </location>
</feature>
<keyword evidence="8" id="KW-0645">Protease</keyword>
<dbReference type="Pfam" id="PF05193">
    <property type="entry name" value="Peptidase_M16_C"/>
    <property type="match status" value="1"/>
</dbReference>
<dbReference type="AlphaFoldDB" id="A0A8G2EWD9"/>
<reference evidence="8 9" key="1">
    <citation type="submission" date="2016-10" db="EMBL/GenBank/DDBJ databases">
        <authorList>
            <person name="Varghese N."/>
            <person name="Submissions S."/>
        </authorList>
    </citation>
    <scope>NUCLEOTIDE SEQUENCE [LARGE SCALE GENOMIC DNA]</scope>
    <source>
        <strain evidence="8 9">DSM 18839</strain>
    </source>
</reference>
<feature type="chain" id="PRO_5034053195" evidence="5">
    <location>
        <begin position="27"/>
        <end position="450"/>
    </location>
</feature>
<dbReference type="Gene3D" id="3.30.830.10">
    <property type="entry name" value="Metalloenzyme, LuxS/M16 peptidase-like"/>
    <property type="match status" value="2"/>
</dbReference>
<dbReference type="GO" id="GO:0006508">
    <property type="term" value="P:proteolysis"/>
    <property type="evidence" value="ECO:0007669"/>
    <property type="project" value="UniProtKB-KW"/>
</dbReference>
<sequence>MRFPLATRRLLGLLTLLVALAVPARAAVFDPTTFTLANGLQVVVVENDRAPVVSHMVFYKVGAADEPKGKSGIAHFLEHLMFKGTDTVAPGEFSAIIKRIGGQENAFTSYDYTGYYQNVAKQHLGRMMELESDRMANLKLPADQIAPELEVVREERRSRIDNDPSSLHGEQVMAATYLAYPYRIPIIGWEDEVAALTQEDAEAFYRTWYAPNNAVLVVAGDVTPDEVRRLAELTYGQIPAREVPDRVALRGGEPAQLAARRIEGAHPRVDQPTWSRRWIAPGQVWGDTDLAPALEVAAEILGGGSTSRLYRALVVEQAKAVYAGAGYGPSGLGPQTFAVYASPRADVSVEELEEAMEAEIARMLRDGVTAEEVESAVTRMKRSAVFARDDSLAPARLFGAELASGGTIADVEEWPERIGAVTPDAVVTALRAVIVDPHSVTSILRPEPRS</sequence>
<dbReference type="Proteomes" id="UP000198615">
    <property type="component" value="Unassembled WGS sequence"/>
</dbReference>
<keyword evidence="3" id="KW-0482">Metalloprotease</keyword>
<dbReference type="PROSITE" id="PS00143">
    <property type="entry name" value="INSULINASE"/>
    <property type="match status" value="1"/>
</dbReference>
<dbReference type="SUPFAM" id="SSF63411">
    <property type="entry name" value="LuxS/MPP-like metallohydrolase"/>
    <property type="match status" value="2"/>
</dbReference>
<dbReference type="OrthoDB" id="9811314at2"/>
<evidence type="ECO:0000313" key="8">
    <source>
        <dbReference type="EMBL" id="SDF76429.1"/>
    </source>
</evidence>
<dbReference type="InterPro" id="IPR011765">
    <property type="entry name" value="Pept_M16_N"/>
</dbReference>
<dbReference type="GO" id="GO:0004222">
    <property type="term" value="F:metalloendopeptidase activity"/>
    <property type="evidence" value="ECO:0007669"/>
    <property type="project" value="InterPro"/>
</dbReference>